<evidence type="ECO:0008006" key="4">
    <source>
        <dbReference type="Google" id="ProtNLM"/>
    </source>
</evidence>
<sequence>MVSTDPQAVAWNVELRSSGRVCVDVSRGRSVVYLVVGVAMTALAAGLLVSGGVSGIVCGALLALVAVPMLVLTVQQVLRVGSWRSPQVLVDAEGLTVRHGFMRIAWADLYGATAYTLKYNRWVALTMSPDSYDAWVRSRSPFMRLLARRPRRRRFGILQLPPNLAVDTRAFATWLNDEVRARQYAELERARQGLDAAVQHTVAEAERLAEEDRTQA</sequence>
<keyword evidence="1" id="KW-1133">Transmembrane helix</keyword>
<dbReference type="Proteomes" id="UP001499974">
    <property type="component" value="Unassembled WGS sequence"/>
</dbReference>
<keyword evidence="1" id="KW-0472">Membrane</keyword>
<reference evidence="3" key="1">
    <citation type="journal article" date="2019" name="Int. J. Syst. Evol. Microbiol.">
        <title>The Global Catalogue of Microorganisms (GCM) 10K type strain sequencing project: providing services to taxonomists for standard genome sequencing and annotation.</title>
        <authorList>
            <consortium name="The Broad Institute Genomics Platform"/>
            <consortium name="The Broad Institute Genome Sequencing Center for Infectious Disease"/>
            <person name="Wu L."/>
            <person name="Ma J."/>
        </authorList>
    </citation>
    <scope>NUCLEOTIDE SEQUENCE [LARGE SCALE GENOMIC DNA]</scope>
    <source>
        <strain evidence="3">JCM 18531</strain>
    </source>
</reference>
<gene>
    <name evidence="2" type="ORF">GCM10023349_04770</name>
</gene>
<evidence type="ECO:0000313" key="2">
    <source>
        <dbReference type="EMBL" id="GAA4692749.1"/>
    </source>
</evidence>
<evidence type="ECO:0000313" key="3">
    <source>
        <dbReference type="Proteomes" id="UP001499974"/>
    </source>
</evidence>
<feature type="transmembrane region" description="Helical" evidence="1">
    <location>
        <begin position="54"/>
        <end position="74"/>
    </location>
</feature>
<keyword evidence="1" id="KW-0812">Transmembrane</keyword>
<comment type="caution">
    <text evidence="2">The sequence shown here is derived from an EMBL/GenBank/DDBJ whole genome shotgun (WGS) entry which is preliminary data.</text>
</comment>
<evidence type="ECO:0000256" key="1">
    <source>
        <dbReference type="SAM" id="Phobius"/>
    </source>
</evidence>
<accession>A0ABP8WQY6</accession>
<feature type="transmembrane region" description="Helical" evidence="1">
    <location>
        <begin position="30"/>
        <end position="48"/>
    </location>
</feature>
<dbReference type="EMBL" id="BAABKM010000001">
    <property type="protein sequence ID" value="GAA4692749.1"/>
    <property type="molecule type" value="Genomic_DNA"/>
</dbReference>
<protein>
    <recommendedName>
        <fullName evidence="4">PH domain-containing protein</fullName>
    </recommendedName>
</protein>
<dbReference type="RefSeq" id="WP_345518845.1">
    <property type="nucleotide sequence ID" value="NZ_BAABKM010000001.1"/>
</dbReference>
<keyword evidence="3" id="KW-1185">Reference proteome</keyword>
<organism evidence="2 3">
    <name type="scientific">Nocardioides conyzicola</name>
    <dbReference type="NCBI Taxonomy" id="1651781"/>
    <lineage>
        <taxon>Bacteria</taxon>
        <taxon>Bacillati</taxon>
        <taxon>Actinomycetota</taxon>
        <taxon>Actinomycetes</taxon>
        <taxon>Propionibacteriales</taxon>
        <taxon>Nocardioidaceae</taxon>
        <taxon>Nocardioides</taxon>
    </lineage>
</organism>
<name>A0ABP8WQY6_9ACTN</name>
<proteinExistence type="predicted"/>